<protein>
    <recommendedName>
        <fullName evidence="3">LIM zinc-binding domain-containing protein</fullName>
    </recommendedName>
</protein>
<organism evidence="1 2">
    <name type="scientific">Pleurodeles waltl</name>
    <name type="common">Iberian ribbed newt</name>
    <dbReference type="NCBI Taxonomy" id="8319"/>
    <lineage>
        <taxon>Eukaryota</taxon>
        <taxon>Metazoa</taxon>
        <taxon>Chordata</taxon>
        <taxon>Craniata</taxon>
        <taxon>Vertebrata</taxon>
        <taxon>Euteleostomi</taxon>
        <taxon>Amphibia</taxon>
        <taxon>Batrachia</taxon>
        <taxon>Caudata</taxon>
        <taxon>Salamandroidea</taxon>
        <taxon>Salamandridae</taxon>
        <taxon>Pleurodelinae</taxon>
        <taxon>Pleurodeles</taxon>
    </lineage>
</organism>
<dbReference type="Proteomes" id="UP001066276">
    <property type="component" value="Chromosome 8"/>
</dbReference>
<sequence>MPHPGSPMLQGTRLHCSKGGLLASSHNTVAKECLECGAGLRNAEVQSVFAYNNKLCNSCLRAPLRIGTQPFYDLCHGKHVIIMAE</sequence>
<proteinExistence type="predicted"/>
<name>A0AAV7NJ61_PLEWA</name>
<gene>
    <name evidence="1" type="ORF">NDU88_004235</name>
</gene>
<evidence type="ECO:0000313" key="2">
    <source>
        <dbReference type="Proteomes" id="UP001066276"/>
    </source>
</evidence>
<evidence type="ECO:0000313" key="1">
    <source>
        <dbReference type="EMBL" id="KAJ1116016.1"/>
    </source>
</evidence>
<dbReference type="EMBL" id="JANPWB010000012">
    <property type="protein sequence ID" value="KAJ1116016.1"/>
    <property type="molecule type" value="Genomic_DNA"/>
</dbReference>
<comment type="caution">
    <text evidence="1">The sequence shown here is derived from an EMBL/GenBank/DDBJ whole genome shotgun (WGS) entry which is preliminary data.</text>
</comment>
<dbReference type="AlphaFoldDB" id="A0AAV7NJ61"/>
<reference evidence="1" key="1">
    <citation type="journal article" date="2022" name="bioRxiv">
        <title>Sequencing and chromosome-scale assembly of the giantPleurodeles waltlgenome.</title>
        <authorList>
            <person name="Brown T."/>
            <person name="Elewa A."/>
            <person name="Iarovenko S."/>
            <person name="Subramanian E."/>
            <person name="Araus A.J."/>
            <person name="Petzold A."/>
            <person name="Susuki M."/>
            <person name="Suzuki K.-i.T."/>
            <person name="Hayashi T."/>
            <person name="Toyoda A."/>
            <person name="Oliveira C."/>
            <person name="Osipova E."/>
            <person name="Leigh N.D."/>
            <person name="Simon A."/>
            <person name="Yun M.H."/>
        </authorList>
    </citation>
    <scope>NUCLEOTIDE SEQUENCE</scope>
    <source>
        <strain evidence="1">20211129_DDA</strain>
        <tissue evidence="1">Liver</tissue>
    </source>
</reference>
<accession>A0AAV7NJ61</accession>
<keyword evidence="2" id="KW-1185">Reference proteome</keyword>
<evidence type="ECO:0008006" key="3">
    <source>
        <dbReference type="Google" id="ProtNLM"/>
    </source>
</evidence>